<name>A0A6J8BX08_MYTCO</name>
<protein>
    <submittedName>
        <fullName evidence="2">Uncharacterized protein KIAA0513</fullName>
    </submittedName>
</protein>
<feature type="domain" description="SBF1/SBF2" evidence="1">
    <location>
        <begin position="12"/>
        <end position="128"/>
    </location>
</feature>
<gene>
    <name evidence="2" type="ORF">MCOR_22699</name>
</gene>
<dbReference type="OrthoDB" id="6268344at2759"/>
<dbReference type="PANTHER" id="PTHR13663:SF2">
    <property type="entry name" value="SIMILAR TO RIKEN CDNA 6430548M08"/>
    <property type="match status" value="1"/>
</dbReference>
<dbReference type="AlphaFoldDB" id="A0A6J8BX08"/>
<keyword evidence="3" id="KW-1185">Reference proteome</keyword>
<evidence type="ECO:0000313" key="2">
    <source>
        <dbReference type="EMBL" id="CAC5387354.1"/>
    </source>
</evidence>
<dbReference type="Pfam" id="PF12335">
    <property type="entry name" value="SBF2"/>
    <property type="match status" value="1"/>
</dbReference>
<dbReference type="Proteomes" id="UP000507470">
    <property type="component" value="Unassembled WGS sequence"/>
</dbReference>
<sequence>MYLYVFQYSPGRLWFARYVNSQRVHSKMVTEQIFFRLVQYFAVVLFECNEAEDFSPAKSLMNMCFTFYCQIPCGKSVEKNFLYSFLCDQPIWQSLRFWNAAYFDAVQCERARRPMTTRNDARDDQKDDRRFQENITFGQLGTFSSNMRSFGLGKDLCLEFLRKQSTIGNLKPEQIRMLKDNIEKS</sequence>
<proteinExistence type="predicted"/>
<evidence type="ECO:0000313" key="3">
    <source>
        <dbReference type="Proteomes" id="UP000507470"/>
    </source>
</evidence>
<evidence type="ECO:0000259" key="1">
    <source>
        <dbReference type="Pfam" id="PF12335"/>
    </source>
</evidence>
<dbReference type="EMBL" id="CACVKT020003997">
    <property type="protein sequence ID" value="CAC5387354.1"/>
    <property type="molecule type" value="Genomic_DNA"/>
</dbReference>
<reference evidence="2 3" key="1">
    <citation type="submission" date="2020-06" db="EMBL/GenBank/DDBJ databases">
        <authorList>
            <person name="Li R."/>
            <person name="Bekaert M."/>
        </authorList>
    </citation>
    <scope>NUCLEOTIDE SEQUENCE [LARGE SCALE GENOMIC DNA]</scope>
    <source>
        <strain evidence="3">wild</strain>
    </source>
</reference>
<accession>A0A6J8BX08</accession>
<dbReference type="InterPro" id="IPR039872">
    <property type="entry name" value="KIAA0513"/>
</dbReference>
<organism evidence="2 3">
    <name type="scientific">Mytilus coruscus</name>
    <name type="common">Sea mussel</name>
    <dbReference type="NCBI Taxonomy" id="42192"/>
    <lineage>
        <taxon>Eukaryota</taxon>
        <taxon>Metazoa</taxon>
        <taxon>Spiralia</taxon>
        <taxon>Lophotrochozoa</taxon>
        <taxon>Mollusca</taxon>
        <taxon>Bivalvia</taxon>
        <taxon>Autobranchia</taxon>
        <taxon>Pteriomorphia</taxon>
        <taxon>Mytilida</taxon>
        <taxon>Mytiloidea</taxon>
        <taxon>Mytilidae</taxon>
        <taxon>Mytilinae</taxon>
        <taxon>Mytilus</taxon>
    </lineage>
</organism>
<dbReference type="PANTHER" id="PTHR13663">
    <property type="entry name" value="SIMILAR TO RIKEN CDNA 6430548M08"/>
    <property type="match status" value="1"/>
</dbReference>
<dbReference type="InterPro" id="IPR022096">
    <property type="entry name" value="SBF1/SBF2"/>
</dbReference>